<feature type="non-terminal residue" evidence="1">
    <location>
        <position position="1"/>
    </location>
</feature>
<dbReference type="Proteomes" id="UP001432027">
    <property type="component" value="Unassembled WGS sequence"/>
</dbReference>
<feature type="non-terminal residue" evidence="1">
    <location>
        <position position="134"/>
    </location>
</feature>
<protein>
    <recommendedName>
        <fullName evidence="3">Ribosomal protein</fullName>
    </recommendedName>
</protein>
<dbReference type="AlphaFoldDB" id="A0AAV5T246"/>
<keyword evidence="2" id="KW-1185">Reference proteome</keyword>
<gene>
    <name evidence="1" type="ORF">PENTCL1PPCAC_9834</name>
</gene>
<evidence type="ECO:0008006" key="3">
    <source>
        <dbReference type="Google" id="ProtNLM"/>
    </source>
</evidence>
<evidence type="ECO:0000313" key="1">
    <source>
        <dbReference type="EMBL" id="GMS87659.1"/>
    </source>
</evidence>
<sequence>IQVFDHVQIVLLELIVGPVHHIAPLDVDKLVTVGSALFVKESDRVHQLMNNCADLDAARVEGQWLPTARLSHQRVASVIGVDVDVVLMPRWIASNEANARLVVVFLHSLGDHTPRVRSVLRGHRVRDLTVRPAS</sequence>
<proteinExistence type="predicted"/>
<dbReference type="EMBL" id="BTSX01000003">
    <property type="protein sequence ID" value="GMS87659.1"/>
    <property type="molecule type" value="Genomic_DNA"/>
</dbReference>
<name>A0AAV5T246_9BILA</name>
<accession>A0AAV5T246</accession>
<organism evidence="1 2">
    <name type="scientific">Pristionchus entomophagus</name>
    <dbReference type="NCBI Taxonomy" id="358040"/>
    <lineage>
        <taxon>Eukaryota</taxon>
        <taxon>Metazoa</taxon>
        <taxon>Ecdysozoa</taxon>
        <taxon>Nematoda</taxon>
        <taxon>Chromadorea</taxon>
        <taxon>Rhabditida</taxon>
        <taxon>Rhabditina</taxon>
        <taxon>Diplogasteromorpha</taxon>
        <taxon>Diplogasteroidea</taxon>
        <taxon>Neodiplogasteridae</taxon>
        <taxon>Pristionchus</taxon>
    </lineage>
</organism>
<evidence type="ECO:0000313" key="2">
    <source>
        <dbReference type="Proteomes" id="UP001432027"/>
    </source>
</evidence>
<reference evidence="1" key="1">
    <citation type="submission" date="2023-10" db="EMBL/GenBank/DDBJ databases">
        <title>Genome assembly of Pristionchus species.</title>
        <authorList>
            <person name="Yoshida K."/>
            <person name="Sommer R.J."/>
        </authorList>
    </citation>
    <scope>NUCLEOTIDE SEQUENCE</scope>
    <source>
        <strain evidence="1">RS0144</strain>
    </source>
</reference>
<comment type="caution">
    <text evidence="1">The sequence shown here is derived from an EMBL/GenBank/DDBJ whole genome shotgun (WGS) entry which is preliminary data.</text>
</comment>